<feature type="signal peptide" evidence="2">
    <location>
        <begin position="1"/>
        <end position="23"/>
    </location>
</feature>
<evidence type="ECO:0008006" key="5">
    <source>
        <dbReference type="Google" id="ProtNLM"/>
    </source>
</evidence>
<feature type="region of interest" description="Disordered" evidence="1">
    <location>
        <begin position="717"/>
        <end position="780"/>
    </location>
</feature>
<reference evidence="3 4" key="1">
    <citation type="journal article" date="2016" name="Mol. Biol. Evol.">
        <title>Comparative Genomics of Early-Diverging Mushroom-Forming Fungi Provides Insights into the Origins of Lignocellulose Decay Capabilities.</title>
        <authorList>
            <person name="Nagy L.G."/>
            <person name="Riley R."/>
            <person name="Tritt A."/>
            <person name="Adam C."/>
            <person name="Daum C."/>
            <person name="Floudas D."/>
            <person name="Sun H."/>
            <person name="Yadav J.S."/>
            <person name="Pangilinan J."/>
            <person name="Larsson K.H."/>
            <person name="Matsuura K."/>
            <person name="Barry K."/>
            <person name="Labutti K."/>
            <person name="Kuo R."/>
            <person name="Ohm R.A."/>
            <person name="Bhattacharya S.S."/>
            <person name="Shirouzu T."/>
            <person name="Yoshinaga Y."/>
            <person name="Martin F.M."/>
            <person name="Grigoriev I.V."/>
            <person name="Hibbett D.S."/>
        </authorList>
    </citation>
    <scope>NUCLEOTIDE SEQUENCE [LARGE SCALE GENOMIC DNA]</scope>
    <source>
        <strain evidence="3 4">HHB12029</strain>
    </source>
</reference>
<accession>A0A165KXY9</accession>
<dbReference type="AlphaFoldDB" id="A0A165KXY9"/>
<organism evidence="3 4">
    <name type="scientific">Exidia glandulosa HHB12029</name>
    <dbReference type="NCBI Taxonomy" id="1314781"/>
    <lineage>
        <taxon>Eukaryota</taxon>
        <taxon>Fungi</taxon>
        <taxon>Dikarya</taxon>
        <taxon>Basidiomycota</taxon>
        <taxon>Agaricomycotina</taxon>
        <taxon>Agaricomycetes</taxon>
        <taxon>Auriculariales</taxon>
        <taxon>Exidiaceae</taxon>
        <taxon>Exidia</taxon>
    </lineage>
</organism>
<sequence>MAHFGSGHPSRLWSLECLGLILGHVLDVPDERFASLDLDEFDDRQLAATSTGGVSWDPWRLLLVSKLWRKLGEPLLYYTVVVRSQAQAQTLSDTFHEHPALAGHVRQLRLEDLYGIAGAHVVHCTAATVLAVWLEVSRYSVTSDPDDIAQAVALSLLNPRRAILHNGHGYQGDIYVPAYVAEAIGTWSRLAYVQWTFGFGSKCKQERAIAASLGTLRRLEVIDIPWQCTPSLEALKLAAVSPALRRIITYKHFTPEIVAWFSSNAPMVILEGADESLRSYYEHKRSRREYIAHFIRDIAPESKRRNEREDAPPMHTIRLPGEILDLVVVMALQRKPANPDDEYRYPTQCLAWYDKKNSTALLRVSRQVREITLSYLVQRPFFGSISKMVSFTDFMLHRPDLVHRVTALEFDTVSVGTWTSRHGESRQEETQAVSNVYALNLSIATLRNVRSIRFGNTVSDRLFELSPSMLDALGTLLQLEELSGVTIGWNRGYPSSVITSQCLARFTALRVLDNALWYSPAVLSEHTPWYSVFNTLHKLEMRHALSEPEVTRGLWKALALMELPLLTSFGYPDIDLAQATPFFEKHGTKLEKLVLNRCRHGEGTPTRSLEELCPNVTELEFGETLEPDAYHSARHLGVTRIIVNEHDPYNLMEWWDGWTKRRRDAASPAPFPALKEVHIRAFWRWDRGSSWLELSDDMRAEGIFVYNSWGEAWRPRLRRPGPEPLVIPDPPRESEEGMDVGAADVAHTDEDIDEDNDVVDEDDDTDNGGDTGGDLESDVD</sequence>
<evidence type="ECO:0000256" key="2">
    <source>
        <dbReference type="SAM" id="SignalP"/>
    </source>
</evidence>
<proteinExistence type="predicted"/>
<keyword evidence="2" id="KW-0732">Signal</keyword>
<gene>
    <name evidence="3" type="ORF">EXIGLDRAFT_764818</name>
</gene>
<evidence type="ECO:0000313" key="4">
    <source>
        <dbReference type="Proteomes" id="UP000077266"/>
    </source>
</evidence>
<feature type="chain" id="PRO_5007861239" description="F-box domain-containing protein" evidence="2">
    <location>
        <begin position="24"/>
        <end position="780"/>
    </location>
</feature>
<keyword evidence="4" id="KW-1185">Reference proteome</keyword>
<name>A0A165KXY9_EXIGL</name>
<dbReference type="Proteomes" id="UP000077266">
    <property type="component" value="Unassembled WGS sequence"/>
</dbReference>
<dbReference type="InParanoid" id="A0A165KXY9"/>
<evidence type="ECO:0000313" key="3">
    <source>
        <dbReference type="EMBL" id="KZV97066.1"/>
    </source>
</evidence>
<evidence type="ECO:0000256" key="1">
    <source>
        <dbReference type="SAM" id="MobiDB-lite"/>
    </source>
</evidence>
<protein>
    <recommendedName>
        <fullName evidence="5">F-box domain-containing protein</fullName>
    </recommendedName>
</protein>
<feature type="compositionally biased region" description="Acidic residues" evidence="1">
    <location>
        <begin position="750"/>
        <end position="780"/>
    </location>
</feature>
<dbReference type="EMBL" id="KV425935">
    <property type="protein sequence ID" value="KZV97066.1"/>
    <property type="molecule type" value="Genomic_DNA"/>
</dbReference>